<dbReference type="Proteomes" id="UP000628448">
    <property type="component" value="Unassembled WGS sequence"/>
</dbReference>
<keyword evidence="1" id="KW-0472">Membrane</keyword>
<evidence type="ECO:0000313" key="3">
    <source>
        <dbReference type="Proteomes" id="UP000628448"/>
    </source>
</evidence>
<evidence type="ECO:0000256" key="1">
    <source>
        <dbReference type="SAM" id="Phobius"/>
    </source>
</evidence>
<name>A0A931GZC5_9BACT</name>
<sequence length="117" mass="13637">MKKGRILLIVIISVFAMLYAFAYLFVIPNAAEASMPHKWKYVFADLKQREYHVYLGSTAAGEAEQAFTDNWVVNNGNYTYYLDIHYDKDTIADRINMRYTFKNFLFSKEGEITTARP</sequence>
<accession>A0A931GZC5</accession>
<keyword evidence="1" id="KW-0812">Transmembrane</keyword>
<feature type="transmembrane region" description="Helical" evidence="1">
    <location>
        <begin position="7"/>
        <end position="26"/>
    </location>
</feature>
<reference evidence="2" key="1">
    <citation type="submission" date="2020-11" db="EMBL/GenBank/DDBJ databases">
        <title>Bacterial whole genome sequence for Panacibacter sp. DH6.</title>
        <authorList>
            <person name="Le V."/>
            <person name="Ko S."/>
            <person name="Ahn C.-Y."/>
            <person name="Oh H.-M."/>
        </authorList>
    </citation>
    <scope>NUCLEOTIDE SEQUENCE</scope>
    <source>
        <strain evidence="2">DH6</strain>
    </source>
</reference>
<dbReference type="RefSeq" id="WP_196992200.1">
    <property type="nucleotide sequence ID" value="NZ_JADWYR010000002.1"/>
</dbReference>
<dbReference type="AlphaFoldDB" id="A0A931GZC5"/>
<keyword evidence="1" id="KW-1133">Transmembrane helix</keyword>
<proteinExistence type="predicted"/>
<organism evidence="2 3">
    <name type="scientific">Panacibacter microcysteis</name>
    <dbReference type="NCBI Taxonomy" id="2793269"/>
    <lineage>
        <taxon>Bacteria</taxon>
        <taxon>Pseudomonadati</taxon>
        <taxon>Bacteroidota</taxon>
        <taxon>Chitinophagia</taxon>
        <taxon>Chitinophagales</taxon>
        <taxon>Chitinophagaceae</taxon>
        <taxon>Panacibacter</taxon>
    </lineage>
</organism>
<protein>
    <submittedName>
        <fullName evidence="2">Uncharacterized protein</fullName>
    </submittedName>
</protein>
<dbReference type="EMBL" id="JADWYR010000002">
    <property type="protein sequence ID" value="MBG9378149.1"/>
    <property type="molecule type" value="Genomic_DNA"/>
</dbReference>
<comment type="caution">
    <text evidence="2">The sequence shown here is derived from an EMBL/GenBank/DDBJ whole genome shotgun (WGS) entry which is preliminary data.</text>
</comment>
<evidence type="ECO:0000313" key="2">
    <source>
        <dbReference type="EMBL" id="MBG9378149.1"/>
    </source>
</evidence>
<keyword evidence="3" id="KW-1185">Reference proteome</keyword>
<gene>
    <name evidence="2" type="ORF">I5907_18065</name>
</gene>